<proteinExistence type="predicted"/>
<reference evidence="2" key="1">
    <citation type="journal article" date="2020" name="Stud. Mycol.">
        <title>101 Dothideomycetes genomes: a test case for predicting lifestyles and emergence of pathogens.</title>
        <authorList>
            <person name="Haridas S."/>
            <person name="Albert R."/>
            <person name="Binder M."/>
            <person name="Bloem J."/>
            <person name="Labutti K."/>
            <person name="Salamov A."/>
            <person name="Andreopoulos B."/>
            <person name="Baker S."/>
            <person name="Barry K."/>
            <person name="Bills G."/>
            <person name="Bluhm B."/>
            <person name="Cannon C."/>
            <person name="Castanera R."/>
            <person name="Culley D."/>
            <person name="Daum C."/>
            <person name="Ezra D."/>
            <person name="Gonzalez J."/>
            <person name="Henrissat B."/>
            <person name="Kuo A."/>
            <person name="Liang C."/>
            <person name="Lipzen A."/>
            <person name="Lutzoni F."/>
            <person name="Magnuson J."/>
            <person name="Mondo S."/>
            <person name="Nolan M."/>
            <person name="Ohm R."/>
            <person name="Pangilinan J."/>
            <person name="Park H.-J."/>
            <person name="Ramirez L."/>
            <person name="Alfaro M."/>
            <person name="Sun H."/>
            <person name="Tritt A."/>
            <person name="Yoshinaga Y."/>
            <person name="Zwiers L.-H."/>
            <person name="Turgeon B."/>
            <person name="Goodwin S."/>
            <person name="Spatafora J."/>
            <person name="Crous P."/>
            <person name="Grigoriev I."/>
        </authorList>
    </citation>
    <scope>NUCLEOTIDE SEQUENCE</scope>
    <source>
        <strain evidence="2">CBS 473.64</strain>
    </source>
</reference>
<dbReference type="AlphaFoldDB" id="A0A6A6S4Q5"/>
<sequence>MSASKNPGAVANQEGEFSSRVPGSEPLTTSGHQPGKKVSPADHAPEFHAQTLPAGTAPAESTFTPNPDVNNQNVPQSASATLNGADSKDVHTGLGHPGSGQTSQEKHAGSKGQATAPVGQDLSK</sequence>
<dbReference type="Proteomes" id="UP000799753">
    <property type="component" value="Unassembled WGS sequence"/>
</dbReference>
<dbReference type="EMBL" id="MU006782">
    <property type="protein sequence ID" value="KAF2642091.1"/>
    <property type="molecule type" value="Genomic_DNA"/>
</dbReference>
<gene>
    <name evidence="2" type="ORF">P280DRAFT_468540</name>
</gene>
<protein>
    <submittedName>
        <fullName evidence="2">Uncharacterized protein</fullName>
    </submittedName>
</protein>
<keyword evidence="3" id="KW-1185">Reference proteome</keyword>
<feature type="region of interest" description="Disordered" evidence="1">
    <location>
        <begin position="1"/>
        <end position="124"/>
    </location>
</feature>
<evidence type="ECO:0000313" key="3">
    <source>
        <dbReference type="Proteomes" id="UP000799753"/>
    </source>
</evidence>
<name>A0A6A6S4Q5_9PLEO</name>
<organism evidence="2 3">
    <name type="scientific">Massarina eburnea CBS 473.64</name>
    <dbReference type="NCBI Taxonomy" id="1395130"/>
    <lineage>
        <taxon>Eukaryota</taxon>
        <taxon>Fungi</taxon>
        <taxon>Dikarya</taxon>
        <taxon>Ascomycota</taxon>
        <taxon>Pezizomycotina</taxon>
        <taxon>Dothideomycetes</taxon>
        <taxon>Pleosporomycetidae</taxon>
        <taxon>Pleosporales</taxon>
        <taxon>Massarineae</taxon>
        <taxon>Massarinaceae</taxon>
        <taxon>Massarina</taxon>
    </lineage>
</organism>
<evidence type="ECO:0000313" key="2">
    <source>
        <dbReference type="EMBL" id="KAF2642091.1"/>
    </source>
</evidence>
<feature type="compositionally biased region" description="Low complexity" evidence="1">
    <location>
        <begin position="65"/>
        <end position="76"/>
    </location>
</feature>
<evidence type="ECO:0000256" key="1">
    <source>
        <dbReference type="SAM" id="MobiDB-lite"/>
    </source>
</evidence>
<dbReference type="OrthoDB" id="3260716at2759"/>
<accession>A0A6A6S4Q5</accession>